<keyword evidence="2" id="KW-1185">Reference proteome</keyword>
<accession>A0ABR0B6Q9</accession>
<comment type="caution">
    <text evidence="1">The sequence shown here is derived from an EMBL/GenBank/DDBJ whole genome shotgun (WGS) entry which is preliminary data.</text>
</comment>
<name>A0ABR0B6Q9_9CRUS</name>
<dbReference type="Proteomes" id="UP001234178">
    <property type="component" value="Unassembled WGS sequence"/>
</dbReference>
<gene>
    <name evidence="1" type="ORF">OUZ56_029402</name>
</gene>
<organism evidence="1 2">
    <name type="scientific">Daphnia magna</name>
    <dbReference type="NCBI Taxonomy" id="35525"/>
    <lineage>
        <taxon>Eukaryota</taxon>
        <taxon>Metazoa</taxon>
        <taxon>Ecdysozoa</taxon>
        <taxon>Arthropoda</taxon>
        <taxon>Crustacea</taxon>
        <taxon>Branchiopoda</taxon>
        <taxon>Diplostraca</taxon>
        <taxon>Cladocera</taxon>
        <taxon>Anomopoda</taxon>
        <taxon>Daphniidae</taxon>
        <taxon>Daphnia</taxon>
    </lineage>
</organism>
<evidence type="ECO:0000313" key="2">
    <source>
        <dbReference type="Proteomes" id="UP001234178"/>
    </source>
</evidence>
<proteinExistence type="predicted"/>
<reference evidence="1 2" key="1">
    <citation type="journal article" date="2023" name="Nucleic Acids Res.">
        <title>The hologenome of Daphnia magna reveals possible DNA methylation and microbiome-mediated evolution of the host genome.</title>
        <authorList>
            <person name="Chaturvedi A."/>
            <person name="Li X."/>
            <person name="Dhandapani V."/>
            <person name="Marshall H."/>
            <person name="Kissane S."/>
            <person name="Cuenca-Cambronero M."/>
            <person name="Asole G."/>
            <person name="Calvet F."/>
            <person name="Ruiz-Romero M."/>
            <person name="Marangio P."/>
            <person name="Guigo R."/>
            <person name="Rago D."/>
            <person name="Mirbahai L."/>
            <person name="Eastwood N."/>
            <person name="Colbourne J.K."/>
            <person name="Zhou J."/>
            <person name="Mallon E."/>
            <person name="Orsini L."/>
        </authorList>
    </citation>
    <scope>NUCLEOTIDE SEQUENCE [LARGE SCALE GENOMIC DNA]</scope>
    <source>
        <strain evidence="1">LRV0_1</strain>
    </source>
</reference>
<protein>
    <submittedName>
        <fullName evidence="1">Uncharacterized protein</fullName>
    </submittedName>
</protein>
<sequence>MLVSCGVDNAVCAALLHKALLQGADSSRVVELSLTFRDLSTNVHDFNEDELKALGRELGQAAELLERHQFLRPGWLIRIIHVPEMLLEVDFDETKMLIQAKENVLLNRIEIATSEEEYLILEKLTSPNQYVFTLLPTRMVCVQTQSSWITCFLGTLFEVASVSSSEMGDAAALVGLPVWVLYL</sequence>
<dbReference type="EMBL" id="JAOYFB010000040">
    <property type="protein sequence ID" value="KAK4037365.1"/>
    <property type="molecule type" value="Genomic_DNA"/>
</dbReference>
<evidence type="ECO:0000313" key="1">
    <source>
        <dbReference type="EMBL" id="KAK4037365.1"/>
    </source>
</evidence>